<evidence type="ECO:0000256" key="5">
    <source>
        <dbReference type="ARBA" id="ARBA00022630"/>
    </source>
</evidence>
<dbReference type="SUPFAM" id="SSF54373">
    <property type="entry name" value="FAD-linked reductases, C-terminal domain"/>
    <property type="match status" value="1"/>
</dbReference>
<dbReference type="Pfam" id="PF05187">
    <property type="entry name" value="Fer4_ETF_QO"/>
    <property type="match status" value="1"/>
</dbReference>
<keyword evidence="6 15" id="KW-0479">Metal-binding</keyword>
<dbReference type="Proteomes" id="UP000236655">
    <property type="component" value="Chromosome"/>
</dbReference>
<evidence type="ECO:0000256" key="7">
    <source>
        <dbReference type="ARBA" id="ARBA00022827"/>
    </source>
</evidence>
<dbReference type="InterPro" id="IPR040156">
    <property type="entry name" value="ETF-QO"/>
</dbReference>
<dbReference type="GO" id="GO:0046872">
    <property type="term" value="F:metal ion binding"/>
    <property type="evidence" value="ECO:0007669"/>
    <property type="project" value="UniProtKB-KW"/>
</dbReference>
<comment type="subcellular location">
    <subcellularLocation>
        <location evidence="3">Membrane</location>
    </subcellularLocation>
</comment>
<dbReference type="SUPFAM" id="SSF54862">
    <property type="entry name" value="4Fe-4S ferredoxins"/>
    <property type="match status" value="1"/>
</dbReference>
<keyword evidence="8" id="KW-0809">Transit peptide</keyword>
<sequence length="540" mass="60476">MQRDVMEYDVVIVGAGPSGLAAAIHLKQLAEQQSQELSVCILDKGSEVGSHIISGCVMDPKGLTELIPNWQELGFPVTTAVISDKLLFLGEKKAFRMPLPKDWHNYDNYIISLSQLCRKLAEYAEALGVEIYPGFAAKEAIIEDNTLKGVITGDMGLDKQGNPTPNFQPGIEIRAKQTILAEGCRGSVSKQVIEKFDLNHYSQPQTYGLGIKEIWRINPKHHLEGTVVHTIGYPLNNNAYGGGFIYHLEDNLIAIGLVTALDYKNPYLSPYEEFQKFKHHPMVTKLLEDAERLEYGARTVVEGGIQALPRLNFAGGILVGDSAGFLNVPKIKGVHNAIKSGMLGAKAVIEAIKHDKAEANTYRDLFRQSWLYKDLYKVRNIRSSFQYGRWFGLIYTGFEKFILKNKAPWTLKIKHKDNERLEHKSKFKPIEYKAYDNKISFDKASSLHLANVVHDDSQPVHLVLKDKTTPTTINLTQFNAPETRYCPAGVYEIVKQQGTPKLQINSQNCVHCKACDIKDPTQNITWTVPEAGSGPQYSDM</sequence>
<keyword evidence="12 15" id="KW-0411">Iron-sulfur</keyword>
<organism evidence="17 18">
    <name type="scientific">Aquella oligotrophica</name>
    <dbReference type="NCBI Taxonomy" id="2067065"/>
    <lineage>
        <taxon>Bacteria</taxon>
        <taxon>Pseudomonadati</taxon>
        <taxon>Pseudomonadota</taxon>
        <taxon>Betaproteobacteria</taxon>
        <taxon>Neisseriales</taxon>
        <taxon>Neisseriaceae</taxon>
        <taxon>Aquella</taxon>
    </lineage>
</organism>
<dbReference type="Pfam" id="PF21162">
    <property type="entry name" value="ETFQO_UQ-bd"/>
    <property type="match status" value="1"/>
</dbReference>
<keyword evidence="14" id="KW-0472">Membrane</keyword>
<evidence type="ECO:0000313" key="17">
    <source>
        <dbReference type="EMBL" id="AUR52979.1"/>
    </source>
</evidence>
<comment type="cofactor">
    <cofactor evidence="1 15">
        <name>FAD</name>
        <dbReference type="ChEBI" id="CHEBI:57692"/>
    </cofactor>
</comment>
<evidence type="ECO:0000256" key="6">
    <source>
        <dbReference type="ARBA" id="ARBA00022723"/>
    </source>
</evidence>
<evidence type="ECO:0000256" key="4">
    <source>
        <dbReference type="ARBA" id="ARBA00022448"/>
    </source>
</evidence>
<dbReference type="KEGG" id="nba:CUN60_11975"/>
<dbReference type="PANTHER" id="PTHR10617:SF107">
    <property type="entry name" value="ELECTRON TRANSFER FLAVOPROTEIN-UBIQUINONE OXIDOREDUCTASE, MITOCHONDRIAL"/>
    <property type="match status" value="1"/>
</dbReference>
<evidence type="ECO:0000256" key="1">
    <source>
        <dbReference type="ARBA" id="ARBA00001974"/>
    </source>
</evidence>
<keyword evidence="11 15" id="KW-0408">Iron</keyword>
<dbReference type="PRINTS" id="PR00420">
    <property type="entry name" value="RNGMNOXGNASE"/>
</dbReference>
<protein>
    <recommendedName>
        <fullName evidence="15">Electron transfer flavoprotein-ubiquinone oxidoreductase</fullName>
        <shortName evidence="15">ETF-QO</shortName>
        <ecNumber evidence="15">1.5.5.1</ecNumber>
    </recommendedName>
</protein>
<name>A0A2I7N956_9NEIS</name>
<proteinExistence type="predicted"/>
<dbReference type="AlphaFoldDB" id="A0A2I7N956"/>
<keyword evidence="9 15" id="KW-0249">Electron transport</keyword>
<accession>A0A2I7N956</accession>
<dbReference type="Gene3D" id="3.30.70.20">
    <property type="match status" value="1"/>
</dbReference>
<gene>
    <name evidence="17" type="ORF">CUN60_11975</name>
</gene>
<comment type="cofactor">
    <cofactor evidence="15">
        <name>[4Fe-4S] cluster</name>
        <dbReference type="ChEBI" id="CHEBI:49883"/>
    </cofactor>
    <text evidence="15">Binds 1 [4Fe-4S] cluster.</text>
</comment>
<dbReference type="InterPro" id="IPR017896">
    <property type="entry name" value="4Fe4S_Fe-S-bd"/>
</dbReference>
<evidence type="ECO:0000256" key="3">
    <source>
        <dbReference type="ARBA" id="ARBA00004370"/>
    </source>
</evidence>
<feature type="domain" description="4Fe-4S ferredoxin-type" evidence="16">
    <location>
        <begin position="500"/>
        <end position="529"/>
    </location>
</feature>
<dbReference type="InterPro" id="IPR007859">
    <property type="entry name" value="ETF-QO/FixX_C"/>
</dbReference>
<evidence type="ECO:0000313" key="18">
    <source>
        <dbReference type="Proteomes" id="UP000236655"/>
    </source>
</evidence>
<keyword evidence="5 15" id="KW-0285">Flavoprotein</keyword>
<keyword evidence="10 15" id="KW-0560">Oxidoreductase</keyword>
<evidence type="ECO:0000256" key="11">
    <source>
        <dbReference type="ARBA" id="ARBA00023004"/>
    </source>
</evidence>
<evidence type="ECO:0000256" key="13">
    <source>
        <dbReference type="ARBA" id="ARBA00023075"/>
    </source>
</evidence>
<dbReference type="Pfam" id="PF13450">
    <property type="entry name" value="NAD_binding_8"/>
    <property type="match status" value="1"/>
</dbReference>
<keyword evidence="18" id="KW-1185">Reference proteome</keyword>
<evidence type="ECO:0000256" key="9">
    <source>
        <dbReference type="ARBA" id="ARBA00022982"/>
    </source>
</evidence>
<dbReference type="GO" id="GO:0051539">
    <property type="term" value="F:4 iron, 4 sulfur cluster binding"/>
    <property type="evidence" value="ECO:0007669"/>
    <property type="project" value="UniProtKB-UniRule"/>
</dbReference>
<dbReference type="Gene3D" id="3.50.50.60">
    <property type="entry name" value="FAD/NAD(P)-binding domain"/>
    <property type="match status" value="1"/>
</dbReference>
<dbReference type="RefSeq" id="WP_102952265.1">
    <property type="nucleotide sequence ID" value="NZ_CP024847.1"/>
</dbReference>
<dbReference type="PROSITE" id="PS51379">
    <property type="entry name" value="4FE4S_FER_2"/>
    <property type="match status" value="1"/>
</dbReference>
<dbReference type="GO" id="GO:0004174">
    <property type="term" value="F:electron-transferring-flavoprotein dehydrogenase activity"/>
    <property type="evidence" value="ECO:0007669"/>
    <property type="project" value="UniProtKB-UniRule"/>
</dbReference>
<evidence type="ECO:0000256" key="2">
    <source>
        <dbReference type="ARBA" id="ARBA00002819"/>
    </source>
</evidence>
<dbReference type="OrthoDB" id="9766632at2"/>
<evidence type="ECO:0000256" key="10">
    <source>
        <dbReference type="ARBA" id="ARBA00023002"/>
    </source>
</evidence>
<reference evidence="18" key="1">
    <citation type="submission" date="2017-11" db="EMBL/GenBank/DDBJ databases">
        <authorList>
            <person name="Chan K.G."/>
            <person name="Lee L.S."/>
        </authorList>
    </citation>
    <scope>NUCLEOTIDE SEQUENCE [LARGE SCALE GENOMIC DNA]</scope>
    <source>
        <strain evidence="18">DSM 100970</strain>
    </source>
</reference>
<dbReference type="SUPFAM" id="SSF51905">
    <property type="entry name" value="FAD/NAD(P)-binding domain"/>
    <property type="match status" value="1"/>
</dbReference>
<dbReference type="PANTHER" id="PTHR10617">
    <property type="entry name" value="ELECTRON TRANSFER FLAVOPROTEIN-UBIQUINONE OXIDOREDUCTASE"/>
    <property type="match status" value="1"/>
</dbReference>
<dbReference type="GO" id="GO:0016020">
    <property type="term" value="C:membrane"/>
    <property type="evidence" value="ECO:0007669"/>
    <property type="project" value="UniProtKB-SubCell"/>
</dbReference>
<evidence type="ECO:0000256" key="12">
    <source>
        <dbReference type="ARBA" id="ARBA00023014"/>
    </source>
</evidence>
<keyword evidence="13 15" id="KW-0830">Ubiquinone</keyword>
<dbReference type="Gene3D" id="3.30.9.90">
    <property type="match status" value="1"/>
</dbReference>
<evidence type="ECO:0000259" key="16">
    <source>
        <dbReference type="PROSITE" id="PS51379"/>
    </source>
</evidence>
<evidence type="ECO:0000256" key="8">
    <source>
        <dbReference type="ARBA" id="ARBA00022946"/>
    </source>
</evidence>
<evidence type="ECO:0000256" key="15">
    <source>
        <dbReference type="RuleBase" id="RU366068"/>
    </source>
</evidence>
<dbReference type="FunFam" id="3.30.70.20:FF:000015">
    <property type="entry name" value="Electron transfer flavoprotein-ubiquinone oxidoreductase"/>
    <property type="match status" value="1"/>
</dbReference>
<dbReference type="EC" id="1.5.5.1" evidence="15"/>
<comment type="catalytic activity">
    <reaction evidence="15">
        <text>a ubiquinone + reduced [electron-transfer flavoprotein] = a ubiquinol + oxidized [electron-transfer flavoprotein] + H(+)</text>
        <dbReference type="Rhea" id="RHEA:24052"/>
        <dbReference type="Rhea" id="RHEA-COMP:9565"/>
        <dbReference type="Rhea" id="RHEA-COMP:9566"/>
        <dbReference type="Rhea" id="RHEA-COMP:10685"/>
        <dbReference type="Rhea" id="RHEA-COMP:10686"/>
        <dbReference type="ChEBI" id="CHEBI:15378"/>
        <dbReference type="ChEBI" id="CHEBI:16389"/>
        <dbReference type="ChEBI" id="CHEBI:17976"/>
        <dbReference type="ChEBI" id="CHEBI:57692"/>
        <dbReference type="ChEBI" id="CHEBI:58307"/>
        <dbReference type="EC" id="1.5.5.1"/>
    </reaction>
</comment>
<evidence type="ECO:0000256" key="14">
    <source>
        <dbReference type="ARBA" id="ARBA00023136"/>
    </source>
</evidence>
<dbReference type="EMBL" id="CP024847">
    <property type="protein sequence ID" value="AUR52979.1"/>
    <property type="molecule type" value="Genomic_DNA"/>
</dbReference>
<keyword evidence="7 15" id="KW-0274">FAD</keyword>
<keyword evidence="4 15" id="KW-0813">Transport</keyword>
<comment type="function">
    <text evidence="2 15">Accepts electrons from ETF and reduces ubiquinone.</text>
</comment>
<dbReference type="InterPro" id="IPR049398">
    <property type="entry name" value="ETF-QO/FixC_UQ-bd"/>
</dbReference>
<dbReference type="InterPro" id="IPR036188">
    <property type="entry name" value="FAD/NAD-bd_sf"/>
</dbReference>